<feature type="transmembrane region" description="Helical" evidence="8">
    <location>
        <begin position="73"/>
        <end position="95"/>
    </location>
</feature>
<feature type="transmembrane region" description="Helical" evidence="8">
    <location>
        <begin position="303"/>
        <end position="324"/>
    </location>
</feature>
<evidence type="ECO:0000259" key="10">
    <source>
        <dbReference type="Pfam" id="PF13231"/>
    </source>
</evidence>
<evidence type="ECO:0000256" key="1">
    <source>
        <dbReference type="ARBA" id="ARBA00004651"/>
    </source>
</evidence>
<dbReference type="PANTHER" id="PTHR33908:SF3">
    <property type="entry name" value="UNDECAPRENYL PHOSPHATE-ALPHA-4-AMINO-4-DEOXY-L-ARABINOSE ARABINOSYL TRANSFERASE"/>
    <property type="match status" value="1"/>
</dbReference>
<dbReference type="Proteomes" id="UP000264072">
    <property type="component" value="Unassembled WGS sequence"/>
</dbReference>
<dbReference type="InterPro" id="IPR038731">
    <property type="entry name" value="RgtA/B/C-like"/>
</dbReference>
<evidence type="ECO:0000256" key="8">
    <source>
        <dbReference type="SAM" id="Phobius"/>
    </source>
</evidence>
<reference evidence="11 12" key="1">
    <citation type="journal article" date="2018" name="Nat. Biotechnol.">
        <title>A standardized bacterial taxonomy based on genome phylogeny substantially revises the tree of life.</title>
        <authorList>
            <person name="Parks D.H."/>
            <person name="Chuvochina M."/>
            <person name="Waite D.W."/>
            <person name="Rinke C."/>
            <person name="Skarshewski A."/>
            <person name="Chaumeil P.A."/>
            <person name="Hugenholtz P."/>
        </authorList>
    </citation>
    <scope>NUCLEOTIDE SEQUENCE [LARGE SCALE GENOMIC DNA]</scope>
    <source>
        <strain evidence="11">UBA10185</strain>
    </source>
</reference>
<feature type="domain" description="O-antigen ligase-related" evidence="9">
    <location>
        <begin position="155"/>
        <end position="307"/>
    </location>
</feature>
<feature type="transmembrane region" description="Helical" evidence="8">
    <location>
        <begin position="726"/>
        <end position="743"/>
    </location>
</feature>
<feature type="transmembrane region" description="Helical" evidence="8">
    <location>
        <begin position="171"/>
        <end position="187"/>
    </location>
</feature>
<dbReference type="GO" id="GO:0009103">
    <property type="term" value="P:lipopolysaccharide biosynthetic process"/>
    <property type="evidence" value="ECO:0007669"/>
    <property type="project" value="UniProtKB-ARBA"/>
</dbReference>
<feature type="transmembrane region" description="Helical" evidence="8">
    <location>
        <begin position="610"/>
        <end position="630"/>
    </location>
</feature>
<feature type="transmembrane region" description="Helical" evidence="8">
    <location>
        <begin position="505"/>
        <end position="522"/>
    </location>
</feature>
<evidence type="ECO:0000256" key="6">
    <source>
        <dbReference type="ARBA" id="ARBA00022989"/>
    </source>
</evidence>
<dbReference type="Pfam" id="PF04932">
    <property type="entry name" value="Wzy_C"/>
    <property type="match status" value="1"/>
</dbReference>
<dbReference type="AlphaFoldDB" id="A0A351JSE0"/>
<evidence type="ECO:0000256" key="5">
    <source>
        <dbReference type="ARBA" id="ARBA00022692"/>
    </source>
</evidence>
<feature type="transmembrane region" description="Helical" evidence="8">
    <location>
        <begin position="41"/>
        <end position="61"/>
    </location>
</feature>
<comment type="subcellular location">
    <subcellularLocation>
        <location evidence="1">Cell membrane</location>
        <topology evidence="1">Multi-pass membrane protein</topology>
    </subcellularLocation>
</comment>
<keyword evidence="7 8" id="KW-0472">Membrane</keyword>
<feature type="transmembrane region" description="Helical" evidence="8">
    <location>
        <begin position="331"/>
        <end position="352"/>
    </location>
</feature>
<gene>
    <name evidence="11" type="ORF">DCY43_00440</name>
</gene>
<dbReference type="InterPro" id="IPR007016">
    <property type="entry name" value="O-antigen_ligase-rel_domated"/>
</dbReference>
<feature type="transmembrane region" description="Helical" evidence="8">
    <location>
        <begin position="122"/>
        <end position="142"/>
    </location>
</feature>
<comment type="caution">
    <text evidence="11">The sequence shown here is derived from an EMBL/GenBank/DDBJ whole genome shotgun (WGS) entry which is preliminary data.</text>
</comment>
<accession>A0A351JSE0</accession>
<dbReference type="GO" id="GO:0005886">
    <property type="term" value="C:plasma membrane"/>
    <property type="evidence" value="ECO:0007669"/>
    <property type="project" value="UniProtKB-SubCell"/>
</dbReference>
<keyword evidence="5 8" id="KW-0812">Transmembrane</keyword>
<proteinExistence type="predicted"/>
<sequence>LVRTKQIAKFKKVAANPVGVSLFLFWLIAGASLFFSRNLAASVSVYAFLTTIVALYVYMALESESDGFDVLRLIKAYGLIALVLCVIGFVQLFVFDKFQVIFGAFWNVPGHFPRIGSLFWDVNHFAGFLVLLLPILLTLVLFVPWKQKLVFFPTSVVILLVLVLTNARSGWIAAIVAFLVFCLLRVYKRFKGRGLYVIFFGLVVLASIFLGLYMNKQGAFRRSVRQYFHYRLDSFDSHFLLLNGAWQVFEKYPILGGGYGSFFEQFTKTNVSAVYFARDPAALNTRVPAHSIWGELLAETGTFGFTAMAVFYLGVIFTLLYAALKAKNTQASYLCTAMAGSVIGILTAGIFYSYNTEFFWLIILLYFFYALRCVEKYTDLGRDNLWVGIYAHFIANKKIPLILLATVSFVLIFINLGTNHLIPWDEAIYAKVASNIVDSGDFLTLRWKSDAPWFEKPPLYFWISAILLRVIPDDPELAVRLPSAIAGFFSVLVTYFFGKRLFGKTAGFISGLALLTSFHFLYYSRLGMLDVTCTFFVLASLYFYHLGMSALSARRKYMNYALSGLFFGLAVLTKGVIGLFPLIIIILYQATTIAYELVKWRRLPKTFKGSMYGLALTLFTSLIVFLPWHLKMYQLYGNEFVGAYLGYHVVERATMEVEDKTAPLFWYVTVLKVSMRLWFIALLPAIVFGLYSVLKRTGDRRNLWFVAVWALAVFILLSMARSKLVWYIMPIYPALAIIVGYFYSSALSFADRKLSALKFVTSFQIKAVAIYVTVCVSLLYLVQTKELVYTSDLTGPQAKLIKLKDQTYGLSQKLYSDRVEFPLLLFYTKGPFVATDFMPLREVLGQADKDRVGLVFITKESRFKKLSQEFPNIKRIASEKEWYLGELTVL</sequence>
<feature type="transmembrane region" description="Helical" evidence="8">
    <location>
        <begin position="149"/>
        <end position="165"/>
    </location>
</feature>
<feature type="transmembrane region" description="Helical" evidence="8">
    <location>
        <begin position="401"/>
        <end position="422"/>
    </location>
</feature>
<keyword evidence="2" id="KW-1003">Cell membrane</keyword>
<feature type="transmembrane region" description="Helical" evidence="8">
    <location>
        <begin position="528"/>
        <end position="545"/>
    </location>
</feature>
<evidence type="ECO:0000256" key="7">
    <source>
        <dbReference type="ARBA" id="ARBA00023136"/>
    </source>
</evidence>
<dbReference type="GO" id="GO:0010041">
    <property type="term" value="P:response to iron(III) ion"/>
    <property type="evidence" value="ECO:0007669"/>
    <property type="project" value="TreeGrafter"/>
</dbReference>
<feature type="non-terminal residue" evidence="11">
    <location>
        <position position="1"/>
    </location>
</feature>
<evidence type="ECO:0000313" key="11">
    <source>
        <dbReference type="EMBL" id="HAZ29210.1"/>
    </source>
</evidence>
<keyword evidence="6 8" id="KW-1133">Transmembrane helix</keyword>
<evidence type="ECO:0000313" key="12">
    <source>
        <dbReference type="Proteomes" id="UP000264072"/>
    </source>
</evidence>
<evidence type="ECO:0000256" key="2">
    <source>
        <dbReference type="ARBA" id="ARBA00022475"/>
    </source>
</evidence>
<keyword evidence="4" id="KW-0808">Transferase</keyword>
<organism evidence="11 12">
    <name type="scientific">candidate division WWE3 bacterium</name>
    <dbReference type="NCBI Taxonomy" id="2053526"/>
    <lineage>
        <taxon>Bacteria</taxon>
        <taxon>Katanobacteria</taxon>
    </lineage>
</organism>
<feature type="transmembrane region" description="Helical" evidence="8">
    <location>
        <begin position="703"/>
        <end position="720"/>
    </location>
</feature>
<dbReference type="Pfam" id="PF13231">
    <property type="entry name" value="PMT_2"/>
    <property type="match status" value="1"/>
</dbReference>
<name>A0A351JSE0_UNCKA</name>
<keyword evidence="3" id="KW-0328">Glycosyltransferase</keyword>
<feature type="transmembrane region" description="Helical" evidence="8">
    <location>
        <begin position="13"/>
        <end position="35"/>
    </location>
</feature>
<evidence type="ECO:0000256" key="3">
    <source>
        <dbReference type="ARBA" id="ARBA00022676"/>
    </source>
</evidence>
<dbReference type="PANTHER" id="PTHR33908">
    <property type="entry name" value="MANNOSYLTRANSFERASE YKCB-RELATED"/>
    <property type="match status" value="1"/>
</dbReference>
<feature type="transmembrane region" description="Helical" evidence="8">
    <location>
        <begin position="194"/>
        <end position="214"/>
    </location>
</feature>
<feature type="transmembrane region" description="Helical" evidence="8">
    <location>
        <begin position="664"/>
        <end position="691"/>
    </location>
</feature>
<feature type="transmembrane region" description="Helical" evidence="8">
    <location>
        <begin position="358"/>
        <end position="374"/>
    </location>
</feature>
<dbReference type="InterPro" id="IPR050297">
    <property type="entry name" value="LipidA_mod_glycosyltrf_83"/>
</dbReference>
<protein>
    <submittedName>
        <fullName evidence="11">Uncharacterized protein</fullName>
    </submittedName>
</protein>
<dbReference type="GO" id="GO:0016763">
    <property type="term" value="F:pentosyltransferase activity"/>
    <property type="evidence" value="ECO:0007669"/>
    <property type="project" value="TreeGrafter"/>
</dbReference>
<dbReference type="EMBL" id="DNHX01000005">
    <property type="protein sequence ID" value="HAZ29210.1"/>
    <property type="molecule type" value="Genomic_DNA"/>
</dbReference>
<evidence type="ECO:0000259" key="9">
    <source>
        <dbReference type="Pfam" id="PF04932"/>
    </source>
</evidence>
<feature type="domain" description="Glycosyltransferase RgtA/B/C/D-like" evidence="10">
    <location>
        <begin position="456"/>
        <end position="606"/>
    </location>
</feature>
<evidence type="ECO:0000256" key="4">
    <source>
        <dbReference type="ARBA" id="ARBA00022679"/>
    </source>
</evidence>
<feature type="transmembrane region" description="Helical" evidence="8">
    <location>
        <begin position="763"/>
        <end position="782"/>
    </location>
</feature>